<evidence type="ECO:0008006" key="3">
    <source>
        <dbReference type="Google" id="ProtNLM"/>
    </source>
</evidence>
<name>A0A378WSJ4_9NOCA</name>
<dbReference type="Proteomes" id="UP000255082">
    <property type="component" value="Unassembled WGS sequence"/>
</dbReference>
<proteinExistence type="predicted"/>
<sequence>MKTDRTTNPAIADLAVLHGEWMIELSNTKFLPSPESRAQGRVVAEWLDNTALVMRQIGDGDAATWIIGRDQAESEYTVLYSDSRGSSRVYRMTLTDGDWQIWRTTTQSTQRFRGRVSGDGTGIIGEWEDSEDGTTWARDFTLEYRRVEAGR</sequence>
<dbReference type="EMBL" id="UGRU01000001">
    <property type="protein sequence ID" value="SUA43394.1"/>
    <property type="molecule type" value="Genomic_DNA"/>
</dbReference>
<accession>A0A378WSJ4</accession>
<reference evidence="1 2" key="1">
    <citation type="submission" date="2018-06" db="EMBL/GenBank/DDBJ databases">
        <authorList>
            <consortium name="Pathogen Informatics"/>
            <person name="Doyle S."/>
        </authorList>
    </citation>
    <scope>NUCLEOTIDE SEQUENCE [LARGE SCALE GENOMIC DNA]</scope>
    <source>
        <strain evidence="1 2">NCTC13184</strain>
    </source>
</reference>
<evidence type="ECO:0000313" key="2">
    <source>
        <dbReference type="Proteomes" id="UP000255082"/>
    </source>
</evidence>
<organism evidence="1 2">
    <name type="scientific">Nocardia africana</name>
    <dbReference type="NCBI Taxonomy" id="134964"/>
    <lineage>
        <taxon>Bacteria</taxon>
        <taxon>Bacillati</taxon>
        <taxon>Actinomycetota</taxon>
        <taxon>Actinomycetes</taxon>
        <taxon>Mycobacteriales</taxon>
        <taxon>Nocardiaceae</taxon>
        <taxon>Nocardia</taxon>
    </lineage>
</organism>
<dbReference type="AlphaFoldDB" id="A0A378WSJ4"/>
<gene>
    <name evidence="1" type="ORF">NCTC13184_02761</name>
</gene>
<dbReference type="OrthoDB" id="4210699at2"/>
<dbReference type="RefSeq" id="WP_062966977.1">
    <property type="nucleotide sequence ID" value="NZ_JAJFOE010000001.1"/>
</dbReference>
<protein>
    <recommendedName>
        <fullName evidence="3">DUF1579 domain-containing protein</fullName>
    </recommendedName>
</protein>
<evidence type="ECO:0000313" key="1">
    <source>
        <dbReference type="EMBL" id="SUA43394.1"/>
    </source>
</evidence>